<evidence type="ECO:0000256" key="1">
    <source>
        <dbReference type="ARBA" id="ARBA00022679"/>
    </source>
</evidence>
<evidence type="ECO:0000256" key="3">
    <source>
        <dbReference type="ARBA" id="ARBA00023012"/>
    </source>
</evidence>
<evidence type="ECO:0000313" key="6">
    <source>
        <dbReference type="EMBL" id="RLP79802.1"/>
    </source>
</evidence>
<comment type="caution">
    <text evidence="6">The sequence shown here is derived from an EMBL/GenBank/DDBJ whole genome shotgun (WGS) entry which is preliminary data.</text>
</comment>
<organism evidence="6 7">
    <name type="scientific">Mycetocola lacteus</name>
    <dbReference type="NCBI Taxonomy" id="76637"/>
    <lineage>
        <taxon>Bacteria</taxon>
        <taxon>Bacillati</taxon>
        <taxon>Actinomycetota</taxon>
        <taxon>Actinomycetes</taxon>
        <taxon>Micrococcales</taxon>
        <taxon>Microbacteriaceae</taxon>
        <taxon>Mycetocola</taxon>
    </lineage>
</organism>
<dbReference type="InterPro" id="IPR036890">
    <property type="entry name" value="HATPase_C_sf"/>
</dbReference>
<feature type="transmembrane region" description="Helical" evidence="4">
    <location>
        <begin position="36"/>
        <end position="55"/>
    </location>
</feature>
<dbReference type="GO" id="GO:0016020">
    <property type="term" value="C:membrane"/>
    <property type="evidence" value="ECO:0007669"/>
    <property type="project" value="InterPro"/>
</dbReference>
<keyword evidence="4" id="KW-0472">Membrane</keyword>
<name>A0A3L7AKA2_9MICO</name>
<protein>
    <submittedName>
        <fullName evidence="6">Two-component sensor histidine kinase</fullName>
    </submittedName>
</protein>
<keyword evidence="7" id="KW-1185">Reference proteome</keyword>
<dbReference type="OrthoDB" id="5241784at2"/>
<dbReference type="Pfam" id="PF07730">
    <property type="entry name" value="HisKA_3"/>
    <property type="match status" value="1"/>
</dbReference>
<dbReference type="GO" id="GO:0046983">
    <property type="term" value="F:protein dimerization activity"/>
    <property type="evidence" value="ECO:0007669"/>
    <property type="project" value="InterPro"/>
</dbReference>
<evidence type="ECO:0000259" key="5">
    <source>
        <dbReference type="Pfam" id="PF07730"/>
    </source>
</evidence>
<dbReference type="AlphaFoldDB" id="A0A3L7AKA2"/>
<keyword evidence="4" id="KW-1133">Transmembrane helix</keyword>
<keyword evidence="1" id="KW-0808">Transferase</keyword>
<dbReference type="InterPro" id="IPR011712">
    <property type="entry name" value="Sig_transdc_His_kin_sub3_dim/P"/>
</dbReference>
<dbReference type="RefSeq" id="WP_121689248.1">
    <property type="nucleotide sequence ID" value="NZ_RCUY01000014.1"/>
</dbReference>
<sequence length="413" mass="44672">MSRFAVPQPSPVDLAGSSPRIATVLDPRRVEAFVRWSAYTVVLVPAISVGVGLGISRGIASDYPVPVWTATTLSLLLVAGNMWVSRWSVRRVVGYRTPLSISLVVLWLAIMVTLVAVLLMIPDPVVGFPIVAVIASVPTSFIPLLTTRRTVWLNVLYVVLALMLLPFTDSALLAICTLLAASVSLWACWSTVWMLRVLMELQSAHEDRAALALADERLRISRDLHDVFGRTLAAIAVKSELAFELVRRGKDERAADELIEIRGLARDAGTEVRQVVRGELQPTWAAELAGAKSLLAAAGISCTIEGPAMPPAVADTFAWVIREGVTNVLRHSRARRVIITTTVATDHVRVLITNDGARTLRPSVADPHTGSGLLAMSERIRARGGRVSTDHGGDRFRLDATLPLLPAETGDSE</sequence>
<dbReference type="GO" id="GO:0000155">
    <property type="term" value="F:phosphorelay sensor kinase activity"/>
    <property type="evidence" value="ECO:0007669"/>
    <property type="project" value="InterPro"/>
</dbReference>
<proteinExistence type="predicted"/>
<dbReference type="SUPFAM" id="SSF55874">
    <property type="entry name" value="ATPase domain of HSP90 chaperone/DNA topoisomerase II/histidine kinase"/>
    <property type="match status" value="1"/>
</dbReference>
<dbReference type="InterPro" id="IPR050482">
    <property type="entry name" value="Sensor_HK_TwoCompSys"/>
</dbReference>
<keyword evidence="3" id="KW-0902">Two-component regulatory system</keyword>
<feature type="transmembrane region" description="Helical" evidence="4">
    <location>
        <begin position="101"/>
        <end position="121"/>
    </location>
</feature>
<keyword evidence="2 6" id="KW-0418">Kinase</keyword>
<gene>
    <name evidence="6" type="ORF">D9V34_14730</name>
</gene>
<accession>A0A3L7AKA2</accession>
<evidence type="ECO:0000256" key="4">
    <source>
        <dbReference type="SAM" id="Phobius"/>
    </source>
</evidence>
<feature type="transmembrane region" description="Helical" evidence="4">
    <location>
        <begin position="67"/>
        <end position="89"/>
    </location>
</feature>
<feature type="domain" description="Signal transduction histidine kinase subgroup 3 dimerisation and phosphoacceptor" evidence="5">
    <location>
        <begin position="216"/>
        <end position="278"/>
    </location>
</feature>
<evidence type="ECO:0000313" key="7">
    <source>
        <dbReference type="Proteomes" id="UP000269438"/>
    </source>
</evidence>
<evidence type="ECO:0000256" key="2">
    <source>
        <dbReference type="ARBA" id="ARBA00022777"/>
    </source>
</evidence>
<dbReference type="PANTHER" id="PTHR24421">
    <property type="entry name" value="NITRATE/NITRITE SENSOR PROTEIN NARX-RELATED"/>
    <property type="match status" value="1"/>
</dbReference>
<reference evidence="6 7" key="1">
    <citation type="submission" date="2018-10" db="EMBL/GenBank/DDBJ databases">
        <authorList>
            <person name="Li J."/>
        </authorList>
    </citation>
    <scope>NUCLEOTIDE SEQUENCE [LARGE SCALE GENOMIC DNA]</scope>
    <source>
        <strain evidence="6 7">JCM 11654</strain>
    </source>
</reference>
<dbReference type="EMBL" id="RCUY01000014">
    <property type="protein sequence ID" value="RLP79802.1"/>
    <property type="molecule type" value="Genomic_DNA"/>
</dbReference>
<dbReference type="Proteomes" id="UP000269438">
    <property type="component" value="Unassembled WGS sequence"/>
</dbReference>
<keyword evidence="4" id="KW-0812">Transmembrane</keyword>
<dbReference type="Gene3D" id="3.30.565.10">
    <property type="entry name" value="Histidine kinase-like ATPase, C-terminal domain"/>
    <property type="match status" value="1"/>
</dbReference>
<dbReference type="CDD" id="cd16917">
    <property type="entry name" value="HATPase_UhpB-NarQ-NarX-like"/>
    <property type="match status" value="1"/>
</dbReference>
<feature type="transmembrane region" description="Helical" evidence="4">
    <location>
        <begin position="150"/>
        <end position="166"/>
    </location>
</feature>
<feature type="transmembrane region" description="Helical" evidence="4">
    <location>
        <begin position="127"/>
        <end position="145"/>
    </location>
</feature>
<dbReference type="Gene3D" id="1.20.5.1930">
    <property type="match status" value="1"/>
</dbReference>
<feature type="transmembrane region" description="Helical" evidence="4">
    <location>
        <begin position="172"/>
        <end position="195"/>
    </location>
</feature>